<evidence type="ECO:0000313" key="3">
    <source>
        <dbReference type="Proteomes" id="UP001165041"/>
    </source>
</evidence>
<name>A0A9W6QGX4_9ACTN</name>
<evidence type="ECO:0000256" key="1">
    <source>
        <dbReference type="SAM" id="MobiDB-lite"/>
    </source>
</evidence>
<feature type="region of interest" description="Disordered" evidence="1">
    <location>
        <begin position="29"/>
        <end position="50"/>
    </location>
</feature>
<reference evidence="2" key="1">
    <citation type="submission" date="2023-02" db="EMBL/GenBank/DDBJ databases">
        <title>Kitasatospora phosalacinea NBRC 14627.</title>
        <authorList>
            <person name="Ichikawa N."/>
            <person name="Sato H."/>
            <person name="Tonouchi N."/>
        </authorList>
    </citation>
    <scope>NUCLEOTIDE SEQUENCE</scope>
    <source>
        <strain evidence="2">NBRC 14627</strain>
    </source>
</reference>
<feature type="region of interest" description="Disordered" evidence="1">
    <location>
        <begin position="64"/>
        <end position="118"/>
    </location>
</feature>
<organism evidence="2 3">
    <name type="scientific">Kitasatospora phosalacinea</name>
    <dbReference type="NCBI Taxonomy" id="2065"/>
    <lineage>
        <taxon>Bacteria</taxon>
        <taxon>Bacillati</taxon>
        <taxon>Actinomycetota</taxon>
        <taxon>Actinomycetes</taxon>
        <taxon>Kitasatosporales</taxon>
        <taxon>Streptomycetaceae</taxon>
        <taxon>Kitasatospora</taxon>
    </lineage>
</organism>
<sequence>MVDHPPVDHGTDDGVQAGAVTAAGQDTNTHCFANSRAGSDGRTGGWESDISPETDLLYSIRFLRPAEPKPTRERLPRRTTRNCDPTAEEGVAPGHSYSPMKLPRRGTADHMAVSRPPP</sequence>
<dbReference type="Proteomes" id="UP001165041">
    <property type="component" value="Unassembled WGS sequence"/>
</dbReference>
<feature type="compositionally biased region" description="Basic and acidic residues" evidence="1">
    <location>
        <begin position="64"/>
        <end position="76"/>
    </location>
</feature>
<evidence type="ECO:0000313" key="2">
    <source>
        <dbReference type="EMBL" id="GLW74751.1"/>
    </source>
</evidence>
<protein>
    <submittedName>
        <fullName evidence="2">Uncharacterized protein</fullName>
    </submittedName>
</protein>
<gene>
    <name evidence="2" type="ORF">Kpho02_70480</name>
</gene>
<accession>A0A9W6QGX4</accession>
<dbReference type="EMBL" id="BSSA01000039">
    <property type="protein sequence ID" value="GLW74751.1"/>
    <property type="molecule type" value="Genomic_DNA"/>
</dbReference>
<proteinExistence type="predicted"/>
<comment type="caution">
    <text evidence="2">The sequence shown here is derived from an EMBL/GenBank/DDBJ whole genome shotgun (WGS) entry which is preliminary data.</text>
</comment>
<dbReference type="AlphaFoldDB" id="A0A9W6QGX4"/>